<gene>
    <name evidence="7" type="ORF">A4X13_0g832</name>
</gene>
<evidence type="ECO:0000256" key="5">
    <source>
        <dbReference type="SAM" id="MobiDB-lite"/>
    </source>
</evidence>
<dbReference type="GO" id="GO:0000460">
    <property type="term" value="P:maturation of 5.8S rRNA"/>
    <property type="evidence" value="ECO:0007669"/>
    <property type="project" value="TreeGrafter"/>
</dbReference>
<feature type="compositionally biased region" description="Basic and acidic residues" evidence="5">
    <location>
        <begin position="330"/>
        <end position="344"/>
    </location>
</feature>
<dbReference type="Gene3D" id="3.30.390.110">
    <property type="match status" value="1"/>
</dbReference>
<dbReference type="FunFam" id="3.30.390.110:FF:000001">
    <property type="entry name" value="Protein MAK16 homolog"/>
    <property type="match status" value="1"/>
</dbReference>
<feature type="compositionally biased region" description="Acidic residues" evidence="5">
    <location>
        <begin position="208"/>
        <end position="243"/>
    </location>
</feature>
<feature type="domain" description="Ribosomal eL28/Mak16" evidence="6">
    <location>
        <begin position="8"/>
        <end position="122"/>
    </location>
</feature>
<keyword evidence="8" id="KW-1185">Reference proteome</keyword>
<feature type="region of interest" description="Disordered" evidence="5">
    <location>
        <begin position="199"/>
        <end position="351"/>
    </location>
</feature>
<dbReference type="InterPro" id="IPR006958">
    <property type="entry name" value="Mak16"/>
</dbReference>
<dbReference type="Proteomes" id="UP000077521">
    <property type="component" value="Unassembled WGS sequence"/>
</dbReference>
<evidence type="ECO:0000313" key="8">
    <source>
        <dbReference type="Proteomes" id="UP000077521"/>
    </source>
</evidence>
<reference evidence="7" key="2">
    <citation type="journal article" date="2019" name="IMA Fungus">
        <title>Genome sequencing and comparison of five Tilletia species to identify candidate genes for the detection of regulated species infecting wheat.</title>
        <authorList>
            <person name="Nguyen H.D.T."/>
            <person name="Sultana T."/>
            <person name="Kesanakurti P."/>
            <person name="Hambleton S."/>
        </authorList>
    </citation>
    <scope>NUCLEOTIDE SEQUENCE</scope>
    <source>
        <strain evidence="7">DAOMC 236416</strain>
    </source>
</reference>
<comment type="caution">
    <text evidence="7">The sequence shown here is derived from an EMBL/GenBank/DDBJ whole genome shotgun (WGS) entry which is preliminary data.</text>
</comment>
<comment type="subcellular location">
    <subcellularLocation>
        <location evidence="1">Nucleus</location>
    </subcellularLocation>
</comment>
<dbReference type="Pfam" id="PF01778">
    <property type="entry name" value="Ribosomal_L28e"/>
    <property type="match status" value="1"/>
</dbReference>
<reference evidence="7" key="1">
    <citation type="submission" date="2016-04" db="EMBL/GenBank/DDBJ databases">
        <authorList>
            <person name="Nguyen H.D."/>
            <person name="Samba Siva P."/>
            <person name="Cullis J."/>
            <person name="Levesque C.A."/>
            <person name="Hambleton S."/>
        </authorList>
    </citation>
    <scope>NUCLEOTIDE SEQUENCE</scope>
    <source>
        <strain evidence="7">DAOMC 236416</strain>
    </source>
</reference>
<evidence type="ECO:0000313" key="7">
    <source>
        <dbReference type="EMBL" id="KAE8259724.1"/>
    </source>
</evidence>
<dbReference type="PIRSF" id="PIRSF003352">
    <property type="entry name" value="MAK16"/>
    <property type="match status" value="1"/>
</dbReference>
<evidence type="ECO:0000256" key="3">
    <source>
        <dbReference type="ARBA" id="ARBA00023242"/>
    </source>
</evidence>
<dbReference type="GO" id="GO:0000470">
    <property type="term" value="P:maturation of LSU-rRNA"/>
    <property type="evidence" value="ECO:0007669"/>
    <property type="project" value="TreeGrafter"/>
</dbReference>
<dbReference type="OrthoDB" id="10251342at2759"/>
<keyword evidence="3 4" id="KW-0539">Nucleus</keyword>
<sequence length="351" mass="40689">MAASDDAIWAIIRPGGNFCSFRLASTTHSNFCRNEYNLTGLCTRQSCPLANARYATVREREGIVYLYVKTAERAHSPARMWERVQLSRNYSRALEQIDKELIYWPSFVVHKSKQRLTKITQYLIKLRKIALKAEEQPELIGVRKKEERREKTRENKAMRAAKLEKSIEKELLDRLKSGAYGDAPLNVNESVWSEVLERRRQKEREGMDELEAEEDMEEDDEDMLEDEEEQEWDGLEDEEDGEEGVGRREFVSDDDDSDDDDIEDLENYETGSDEDEDMEDDDGSEEDSEEDEEDEDPASARRRGKRPQPPARPSAKPKPGRKAAKPKAGAKVEVEYERETEPLTREQIANW</sequence>
<dbReference type="GO" id="GO:0030687">
    <property type="term" value="C:preribosome, large subunit precursor"/>
    <property type="evidence" value="ECO:0007669"/>
    <property type="project" value="TreeGrafter"/>
</dbReference>
<dbReference type="AlphaFoldDB" id="A0A177TSF0"/>
<protein>
    <recommendedName>
        <fullName evidence="4">Protein MAK16</fullName>
    </recommendedName>
</protein>
<comment type="similarity">
    <text evidence="2 4">Belongs to the MAK16 family.</text>
</comment>
<organism evidence="7 8">
    <name type="scientific">Tilletia indica</name>
    <dbReference type="NCBI Taxonomy" id="43049"/>
    <lineage>
        <taxon>Eukaryota</taxon>
        <taxon>Fungi</taxon>
        <taxon>Dikarya</taxon>
        <taxon>Basidiomycota</taxon>
        <taxon>Ustilaginomycotina</taxon>
        <taxon>Exobasidiomycetes</taxon>
        <taxon>Tilletiales</taxon>
        <taxon>Tilletiaceae</taxon>
        <taxon>Tilletia</taxon>
    </lineage>
</organism>
<name>A0A177TSF0_9BASI</name>
<feature type="compositionally biased region" description="Acidic residues" evidence="5">
    <location>
        <begin position="252"/>
        <end position="297"/>
    </location>
</feature>
<dbReference type="PANTHER" id="PTHR23405:SF4">
    <property type="entry name" value="PROTEIN MAK16 HOMOLOG"/>
    <property type="match status" value="1"/>
</dbReference>
<accession>A0A177TSF0</accession>
<dbReference type="InterPro" id="IPR029004">
    <property type="entry name" value="Ribosomal_eL28/Mak16"/>
</dbReference>
<evidence type="ECO:0000256" key="1">
    <source>
        <dbReference type="ARBA" id="ARBA00004123"/>
    </source>
</evidence>
<evidence type="ECO:0000259" key="6">
    <source>
        <dbReference type="Pfam" id="PF01778"/>
    </source>
</evidence>
<dbReference type="EMBL" id="LWDF02000028">
    <property type="protein sequence ID" value="KAE8259724.1"/>
    <property type="molecule type" value="Genomic_DNA"/>
</dbReference>
<dbReference type="GO" id="GO:0005730">
    <property type="term" value="C:nucleolus"/>
    <property type="evidence" value="ECO:0007669"/>
    <property type="project" value="UniProtKB-UniRule"/>
</dbReference>
<evidence type="ECO:0000256" key="2">
    <source>
        <dbReference type="ARBA" id="ARBA00005514"/>
    </source>
</evidence>
<dbReference type="PANTHER" id="PTHR23405">
    <property type="entry name" value="MAINTENANCE OF KILLER 16 MAK16 PROTEIN-RELATED"/>
    <property type="match status" value="1"/>
</dbReference>
<proteinExistence type="inferred from homology"/>
<dbReference type="Pfam" id="PF04874">
    <property type="entry name" value="Mak16"/>
    <property type="match status" value="1"/>
</dbReference>
<evidence type="ECO:0000256" key="4">
    <source>
        <dbReference type="PIRNR" id="PIRNR003352"/>
    </source>
</evidence>